<dbReference type="Proteomes" id="UP000195880">
    <property type="component" value="Chromosome"/>
</dbReference>
<gene>
    <name evidence="1" type="ORF">SMD44_03643</name>
</gene>
<dbReference type="KEGG" id="salf:SMD44_03643"/>
<proteinExistence type="predicted"/>
<reference evidence="1 2" key="1">
    <citation type="submission" date="2017-05" db="EMBL/GenBank/DDBJ databases">
        <title>Streptomyces alboflavus Genome sequencing and assembly.</title>
        <authorList>
            <person name="Wang Y."/>
            <person name="Du B."/>
            <person name="Ding Y."/>
            <person name="Liu H."/>
            <person name="Hou Q."/>
            <person name="Liu K."/>
            <person name="Wang C."/>
            <person name="Yao L."/>
        </authorList>
    </citation>
    <scope>NUCLEOTIDE SEQUENCE [LARGE SCALE GENOMIC DNA]</scope>
    <source>
        <strain evidence="1 2">MDJK44</strain>
    </source>
</reference>
<dbReference type="AlphaFoldDB" id="A0A1Z1WCM0"/>
<keyword evidence="2" id="KW-1185">Reference proteome</keyword>
<dbReference type="EMBL" id="CP021748">
    <property type="protein sequence ID" value="ARX84205.1"/>
    <property type="molecule type" value="Genomic_DNA"/>
</dbReference>
<evidence type="ECO:0000313" key="2">
    <source>
        <dbReference type="Proteomes" id="UP000195880"/>
    </source>
</evidence>
<sequence>MRISPSGKRRASALTPTVDPAGSDWMWTAKPMAVRDSSWCWERWLPTTV</sequence>
<accession>A0A1Z1WCM0</accession>
<evidence type="ECO:0000313" key="1">
    <source>
        <dbReference type="EMBL" id="ARX84205.1"/>
    </source>
</evidence>
<name>A0A1Z1WCM0_9ACTN</name>
<organism evidence="1 2">
    <name type="scientific">Streptomyces alboflavus</name>
    <dbReference type="NCBI Taxonomy" id="67267"/>
    <lineage>
        <taxon>Bacteria</taxon>
        <taxon>Bacillati</taxon>
        <taxon>Actinomycetota</taxon>
        <taxon>Actinomycetes</taxon>
        <taxon>Kitasatosporales</taxon>
        <taxon>Streptomycetaceae</taxon>
        <taxon>Streptomyces</taxon>
    </lineage>
</organism>
<protein>
    <submittedName>
        <fullName evidence="1">Uncharacterized protein</fullName>
    </submittedName>
</protein>